<accession>A0A4Y2P908</accession>
<dbReference type="Proteomes" id="UP000499080">
    <property type="component" value="Unassembled WGS sequence"/>
</dbReference>
<reference evidence="1 2" key="1">
    <citation type="journal article" date="2019" name="Sci. Rep.">
        <title>Orb-weaving spider Araneus ventricosus genome elucidates the spidroin gene catalogue.</title>
        <authorList>
            <person name="Kono N."/>
            <person name="Nakamura H."/>
            <person name="Ohtoshi R."/>
            <person name="Moran D.A.P."/>
            <person name="Shinohara A."/>
            <person name="Yoshida Y."/>
            <person name="Fujiwara M."/>
            <person name="Mori M."/>
            <person name="Tomita M."/>
            <person name="Arakawa K."/>
        </authorList>
    </citation>
    <scope>NUCLEOTIDE SEQUENCE [LARGE SCALE GENOMIC DNA]</scope>
</reference>
<protein>
    <submittedName>
        <fullName evidence="1">Uncharacterized protein</fullName>
    </submittedName>
</protein>
<dbReference type="AlphaFoldDB" id="A0A4Y2P908"/>
<evidence type="ECO:0000313" key="1">
    <source>
        <dbReference type="EMBL" id="GBN48428.1"/>
    </source>
</evidence>
<organism evidence="1 2">
    <name type="scientific">Araneus ventricosus</name>
    <name type="common">Orbweaver spider</name>
    <name type="synonym">Epeira ventricosa</name>
    <dbReference type="NCBI Taxonomy" id="182803"/>
    <lineage>
        <taxon>Eukaryota</taxon>
        <taxon>Metazoa</taxon>
        <taxon>Ecdysozoa</taxon>
        <taxon>Arthropoda</taxon>
        <taxon>Chelicerata</taxon>
        <taxon>Arachnida</taxon>
        <taxon>Araneae</taxon>
        <taxon>Araneomorphae</taxon>
        <taxon>Entelegynae</taxon>
        <taxon>Araneoidea</taxon>
        <taxon>Araneidae</taxon>
        <taxon>Araneus</taxon>
    </lineage>
</organism>
<keyword evidence="2" id="KW-1185">Reference proteome</keyword>
<comment type="caution">
    <text evidence="1">The sequence shown here is derived from an EMBL/GenBank/DDBJ whole genome shotgun (WGS) entry which is preliminary data.</text>
</comment>
<dbReference type="EMBL" id="BGPR01010869">
    <property type="protein sequence ID" value="GBN48428.1"/>
    <property type="molecule type" value="Genomic_DNA"/>
</dbReference>
<evidence type="ECO:0000313" key="2">
    <source>
        <dbReference type="Proteomes" id="UP000499080"/>
    </source>
</evidence>
<name>A0A4Y2P908_ARAVE</name>
<sequence length="110" mass="12789">MDLPNYDSYKELDLSAKLGRREEKKKARSFAILLLYKSIVNSFRPMKSQTQASRRKPCCLTTQPQSQAWLSTTEGQKPKLNRWVLPFSETTDLHNGHVQLPRRKENLPIC</sequence>
<proteinExistence type="predicted"/>
<gene>
    <name evidence="1" type="ORF">AVEN_66056_1</name>
</gene>